<dbReference type="Proteomes" id="UP000054544">
    <property type="component" value="Unassembled WGS sequence"/>
</dbReference>
<proteinExistence type="predicted"/>
<dbReference type="CDD" id="cd02883">
    <property type="entry name" value="NUDIX_Hydrolase"/>
    <property type="match status" value="1"/>
</dbReference>
<organism evidence="2 3">
    <name type="scientific">Metarhizium anisopliae BRIP 53293</name>
    <dbReference type="NCBI Taxonomy" id="1291518"/>
    <lineage>
        <taxon>Eukaryota</taxon>
        <taxon>Fungi</taxon>
        <taxon>Dikarya</taxon>
        <taxon>Ascomycota</taxon>
        <taxon>Pezizomycotina</taxon>
        <taxon>Sordariomycetes</taxon>
        <taxon>Hypocreomycetidae</taxon>
        <taxon>Hypocreales</taxon>
        <taxon>Clavicipitaceae</taxon>
        <taxon>Metarhizium</taxon>
    </lineage>
</organism>
<dbReference type="Pfam" id="PF00293">
    <property type="entry name" value="NUDIX"/>
    <property type="match status" value="1"/>
</dbReference>
<evidence type="ECO:0000313" key="2">
    <source>
        <dbReference type="EMBL" id="KJK74914.1"/>
    </source>
</evidence>
<feature type="domain" description="Nudix hydrolase" evidence="1">
    <location>
        <begin position="46"/>
        <end position="213"/>
    </location>
</feature>
<dbReference type="SUPFAM" id="SSF55811">
    <property type="entry name" value="Nudix"/>
    <property type="match status" value="1"/>
</dbReference>
<keyword evidence="3" id="KW-1185">Reference proteome</keyword>
<evidence type="ECO:0000259" key="1">
    <source>
        <dbReference type="PROSITE" id="PS51462"/>
    </source>
</evidence>
<dbReference type="Gene3D" id="3.90.79.10">
    <property type="entry name" value="Nucleoside Triphosphate Pyrophosphohydrolase"/>
    <property type="match status" value="1"/>
</dbReference>
<dbReference type="AlphaFoldDB" id="A0A0D9NLS9"/>
<evidence type="ECO:0000313" key="3">
    <source>
        <dbReference type="Proteomes" id="UP000054544"/>
    </source>
</evidence>
<reference evidence="3" key="1">
    <citation type="journal article" date="2014" name="BMC Genomics">
        <title>The genome sequence of the biocontrol fungus Metarhizium anisopliae and comparative genomics of Metarhizium species.</title>
        <authorList>
            <person name="Pattemore J.A."/>
            <person name="Hane J.K."/>
            <person name="Williams A.H."/>
            <person name="Wilson B.A."/>
            <person name="Stodart B.J."/>
            <person name="Ash G.J."/>
        </authorList>
    </citation>
    <scope>NUCLEOTIDE SEQUENCE [LARGE SCALE GENOMIC DNA]</scope>
    <source>
        <strain evidence="3">BRIP 53293</strain>
    </source>
</reference>
<dbReference type="InterPro" id="IPR000086">
    <property type="entry name" value="NUDIX_hydrolase_dom"/>
</dbReference>
<accession>A0A0D9NLS9</accession>
<dbReference type="InterPro" id="IPR015797">
    <property type="entry name" value="NUDIX_hydrolase-like_dom_sf"/>
</dbReference>
<protein>
    <recommendedName>
        <fullName evidence="1">Nudix hydrolase domain-containing protein</fullName>
    </recommendedName>
</protein>
<sequence length="235" mass="25699">MTDQPPSKLGVAETPITCAPTTFEVSENISAFSIPPAEFLASRPDIHNLIAGTMVFRLKPDDPCSPSRLETLLLQRAPSDSFPLKWEIPAGTADPSIDRSIAGVAVRELWEETQLRARKLYCTVGLGLGDTTTRLTSGGEVESATMDSELEICLLRVSGLTWAVVTFIADVEKGCGEVVLRPEEHTSWAWIGEDEVMKEQVCGKSNETLEFVSEAMKMTLLQGFKLRKHMMGLAG</sequence>
<dbReference type="PROSITE" id="PS51462">
    <property type="entry name" value="NUDIX"/>
    <property type="match status" value="1"/>
</dbReference>
<gene>
    <name evidence="2" type="ORF">H634G_09748</name>
</gene>
<dbReference type="EMBL" id="KE384753">
    <property type="protein sequence ID" value="KJK74914.1"/>
    <property type="molecule type" value="Genomic_DNA"/>
</dbReference>
<name>A0A0D9NLS9_METAN</name>